<dbReference type="EMBL" id="JANBUO010001862">
    <property type="protein sequence ID" value="KAJ2796560.1"/>
    <property type="molecule type" value="Genomic_DNA"/>
</dbReference>
<evidence type="ECO:0000313" key="3">
    <source>
        <dbReference type="EMBL" id="KAJ2796560.1"/>
    </source>
</evidence>
<sequence length="150" mass="16035">RDSISNIEPGVLLIARFIDRYAYLTTSLVEFPSFVVDAYAPALASVIHRSIGMVMLGSVEKGFVPSLAPVCEHPRIDTATRHQLHHLFPQLVPPVSDNVPACDSGEDEVAGDYGAISEDPLAQLFDDAMPLPPPANDAGIGSRLSNTPSV</sequence>
<name>A0A9W8LR31_9FUNG</name>
<comment type="caution">
    <text evidence="3">The sequence shown here is derived from an EMBL/GenBank/DDBJ whole genome shotgun (WGS) entry which is preliminary data.</text>
</comment>
<reference evidence="3" key="1">
    <citation type="submission" date="2022-07" db="EMBL/GenBank/DDBJ databases">
        <title>Phylogenomic reconstructions and comparative analyses of Kickxellomycotina fungi.</title>
        <authorList>
            <person name="Reynolds N.K."/>
            <person name="Stajich J.E."/>
            <person name="Barry K."/>
            <person name="Grigoriev I.V."/>
            <person name="Crous P."/>
            <person name="Smith M.E."/>
        </authorList>
    </citation>
    <scope>NUCLEOTIDE SEQUENCE</scope>
    <source>
        <strain evidence="3">NRRL 1565</strain>
    </source>
</reference>
<protein>
    <submittedName>
        <fullName evidence="3">Integrator complex subunit 3</fullName>
    </submittedName>
</protein>
<accession>A0A9W8LR31</accession>
<dbReference type="OrthoDB" id="2021145at2759"/>
<feature type="region of interest" description="Disordered" evidence="1">
    <location>
        <begin position="131"/>
        <end position="150"/>
    </location>
</feature>
<evidence type="ECO:0000313" key="4">
    <source>
        <dbReference type="Proteomes" id="UP001140094"/>
    </source>
</evidence>
<gene>
    <name evidence="3" type="primary">INTS3_1</name>
    <name evidence="3" type="ORF">H4R20_005495</name>
</gene>
<dbReference type="Pfam" id="PF10189">
    <property type="entry name" value="Ints3_N"/>
    <property type="match status" value="1"/>
</dbReference>
<keyword evidence="4" id="KW-1185">Reference proteome</keyword>
<feature type="non-terminal residue" evidence="3">
    <location>
        <position position="1"/>
    </location>
</feature>
<feature type="domain" description="Integrator complex subunit 3 N-terminal" evidence="2">
    <location>
        <begin position="2"/>
        <end position="85"/>
    </location>
</feature>
<dbReference type="GO" id="GO:0005737">
    <property type="term" value="C:cytoplasm"/>
    <property type="evidence" value="ECO:0007669"/>
    <property type="project" value="TreeGrafter"/>
</dbReference>
<dbReference type="InterPro" id="IPR045334">
    <property type="entry name" value="INTS3"/>
</dbReference>
<organism evidence="3 4">
    <name type="scientific">Coemansia guatemalensis</name>
    <dbReference type="NCBI Taxonomy" id="2761395"/>
    <lineage>
        <taxon>Eukaryota</taxon>
        <taxon>Fungi</taxon>
        <taxon>Fungi incertae sedis</taxon>
        <taxon>Zoopagomycota</taxon>
        <taxon>Kickxellomycotina</taxon>
        <taxon>Kickxellomycetes</taxon>
        <taxon>Kickxellales</taxon>
        <taxon>Kickxellaceae</taxon>
        <taxon>Coemansia</taxon>
    </lineage>
</organism>
<proteinExistence type="predicted"/>
<dbReference type="AlphaFoldDB" id="A0A9W8LR31"/>
<evidence type="ECO:0000256" key="1">
    <source>
        <dbReference type="SAM" id="MobiDB-lite"/>
    </source>
</evidence>
<evidence type="ECO:0000259" key="2">
    <source>
        <dbReference type="Pfam" id="PF10189"/>
    </source>
</evidence>
<dbReference type="PANTHER" id="PTHR13587">
    <property type="entry name" value="INTEGRATOR COMPLEX SUBUNIT 3"/>
    <property type="match status" value="1"/>
</dbReference>
<dbReference type="Proteomes" id="UP001140094">
    <property type="component" value="Unassembled WGS sequence"/>
</dbReference>
<dbReference type="InterPro" id="IPR019333">
    <property type="entry name" value="INTS3_N"/>
</dbReference>
<dbReference type="PANTHER" id="PTHR13587:SF7">
    <property type="entry name" value="INTEGRATOR COMPLEX SUBUNIT 3"/>
    <property type="match status" value="1"/>
</dbReference>